<dbReference type="InterPro" id="IPR035903">
    <property type="entry name" value="HesB-like_dom_sf"/>
</dbReference>
<proteinExistence type="inferred from homology"/>
<keyword evidence="3" id="KW-0411">Iron-sulfur</keyword>
<feature type="domain" description="Core" evidence="4">
    <location>
        <begin position="79"/>
        <end position="187"/>
    </location>
</feature>
<dbReference type="OrthoDB" id="333486at2759"/>
<dbReference type="InterPro" id="IPR050322">
    <property type="entry name" value="Fe-S_cluster_asmbl/transfer"/>
</dbReference>
<keyword evidence="3" id="KW-0408">Iron</keyword>
<dbReference type="InterPro" id="IPR016092">
    <property type="entry name" value="ATAP"/>
</dbReference>
<dbReference type="PANTHER" id="PTHR10072">
    <property type="entry name" value="IRON-SULFUR CLUSTER ASSEMBLY PROTEIN"/>
    <property type="match status" value="1"/>
</dbReference>
<evidence type="ECO:0000313" key="5">
    <source>
        <dbReference type="EMBL" id="GMH93768.1"/>
    </source>
</evidence>
<keyword evidence="3" id="KW-0479">Metal-binding</keyword>
<organism evidence="5 6">
    <name type="scientific">Triparma strigata</name>
    <dbReference type="NCBI Taxonomy" id="1606541"/>
    <lineage>
        <taxon>Eukaryota</taxon>
        <taxon>Sar</taxon>
        <taxon>Stramenopiles</taxon>
        <taxon>Ochrophyta</taxon>
        <taxon>Bolidophyceae</taxon>
        <taxon>Parmales</taxon>
        <taxon>Triparmaceae</taxon>
        <taxon>Triparma</taxon>
    </lineage>
</organism>
<keyword evidence="6" id="KW-1185">Reference proteome</keyword>
<gene>
    <name evidence="5" type="ORF">TrST_g414</name>
</gene>
<dbReference type="Pfam" id="PF01521">
    <property type="entry name" value="Fe-S_biosyn"/>
    <property type="match status" value="1"/>
</dbReference>
<dbReference type="InterPro" id="IPR017870">
    <property type="entry name" value="FeS_cluster_insertion_CS"/>
</dbReference>
<name>A0A9W7EVY5_9STRA</name>
<evidence type="ECO:0000256" key="3">
    <source>
        <dbReference type="ARBA" id="ARBA00022485"/>
    </source>
</evidence>
<dbReference type="GO" id="GO:0016226">
    <property type="term" value="P:iron-sulfur cluster assembly"/>
    <property type="evidence" value="ECO:0007669"/>
    <property type="project" value="InterPro"/>
</dbReference>
<dbReference type="Proteomes" id="UP001165085">
    <property type="component" value="Unassembled WGS sequence"/>
</dbReference>
<dbReference type="EMBL" id="BRXY01000420">
    <property type="protein sequence ID" value="GMH93768.1"/>
    <property type="molecule type" value="Genomic_DNA"/>
</dbReference>
<comment type="pathway">
    <text evidence="1">Cofactor biosynthesis; iron-sulfur cluster biosynthesis.</text>
</comment>
<dbReference type="Gene3D" id="2.60.300.12">
    <property type="entry name" value="HesB-like domain"/>
    <property type="match status" value="1"/>
</dbReference>
<dbReference type="SUPFAM" id="SSF89360">
    <property type="entry name" value="HesB-like domain"/>
    <property type="match status" value="1"/>
</dbReference>
<dbReference type="PANTHER" id="PTHR10072:SF41">
    <property type="entry name" value="IRON-SULFUR CLUSTER ASSEMBLY 1 HOMOLOG, MITOCHONDRIAL"/>
    <property type="match status" value="1"/>
</dbReference>
<reference evidence="6" key="1">
    <citation type="journal article" date="2023" name="Commun. Biol.">
        <title>Genome analysis of Parmales, the sister group of diatoms, reveals the evolutionary specialization of diatoms from phago-mixotrophs to photoautotrophs.</title>
        <authorList>
            <person name="Ban H."/>
            <person name="Sato S."/>
            <person name="Yoshikawa S."/>
            <person name="Yamada K."/>
            <person name="Nakamura Y."/>
            <person name="Ichinomiya M."/>
            <person name="Sato N."/>
            <person name="Blanc-Mathieu R."/>
            <person name="Endo H."/>
            <person name="Kuwata A."/>
            <person name="Ogata H."/>
        </authorList>
    </citation>
    <scope>NUCLEOTIDE SEQUENCE [LARGE SCALE GENOMIC DNA]</scope>
    <source>
        <strain evidence="6">NIES 3701</strain>
    </source>
</reference>
<dbReference type="NCBIfam" id="TIGR00049">
    <property type="entry name" value="iron-sulfur cluster assembly accessory protein"/>
    <property type="match status" value="1"/>
</dbReference>
<accession>A0A9W7EVY5</accession>
<dbReference type="GO" id="GO:0005739">
    <property type="term" value="C:mitochondrion"/>
    <property type="evidence" value="ECO:0007669"/>
    <property type="project" value="TreeGrafter"/>
</dbReference>
<evidence type="ECO:0000259" key="4">
    <source>
        <dbReference type="Pfam" id="PF01521"/>
    </source>
</evidence>
<comment type="similarity">
    <text evidence="2">Belongs to the HesB/IscA family.</text>
</comment>
<evidence type="ECO:0000256" key="1">
    <source>
        <dbReference type="ARBA" id="ARBA00005151"/>
    </source>
</evidence>
<evidence type="ECO:0000256" key="2">
    <source>
        <dbReference type="ARBA" id="ARBA00006718"/>
    </source>
</evidence>
<dbReference type="AlphaFoldDB" id="A0A9W7EVY5"/>
<evidence type="ECO:0000313" key="6">
    <source>
        <dbReference type="Proteomes" id="UP001165085"/>
    </source>
</evidence>
<dbReference type="GO" id="GO:0051537">
    <property type="term" value="F:2 iron, 2 sulfur cluster binding"/>
    <property type="evidence" value="ECO:0007669"/>
    <property type="project" value="TreeGrafter"/>
</dbReference>
<sequence>MSTLLRPIARRVVANGLRKGAYFARSPTPFAGLVRPLPAFGQASLDKCARGVRAFSAEPAPTAKKKPKRRSLLPTKAPIIVTEGASTRIEEILKGRGDEVLGLRLGVKRRGCNGLSFTMNYVEDTEEDKKKTKLDEKVFCDNGVVVYVDPSALFNIVGTVMDWEETELSAEFTFNNPNATGECGCGESFSVES</sequence>
<keyword evidence="3" id="KW-0004">4Fe-4S</keyword>
<protein>
    <recommendedName>
        <fullName evidence="4">Core domain-containing protein</fullName>
    </recommendedName>
</protein>
<comment type="caution">
    <text evidence="5">The sequence shown here is derived from an EMBL/GenBank/DDBJ whole genome shotgun (WGS) entry which is preliminary data.</text>
</comment>
<dbReference type="GO" id="GO:0051539">
    <property type="term" value="F:4 iron, 4 sulfur cluster binding"/>
    <property type="evidence" value="ECO:0007669"/>
    <property type="project" value="UniProtKB-KW"/>
</dbReference>
<dbReference type="PROSITE" id="PS01152">
    <property type="entry name" value="HESB"/>
    <property type="match status" value="1"/>
</dbReference>
<dbReference type="InterPro" id="IPR000361">
    <property type="entry name" value="ATAP_core_dom"/>
</dbReference>